<keyword evidence="4 6" id="KW-1133">Transmembrane helix</keyword>
<evidence type="ECO:0000313" key="7">
    <source>
        <dbReference type="EMBL" id="CAD7690380.1"/>
    </source>
</evidence>
<dbReference type="InterPro" id="IPR052304">
    <property type="entry name" value="PTTG1IP"/>
</dbReference>
<evidence type="ECO:0000256" key="3">
    <source>
        <dbReference type="ARBA" id="ARBA00022729"/>
    </source>
</evidence>
<reference evidence="7" key="1">
    <citation type="submission" date="2020-12" db="EMBL/GenBank/DDBJ databases">
        <authorList>
            <consortium name="Molecular Ecology Group"/>
        </authorList>
    </citation>
    <scope>NUCLEOTIDE SEQUENCE</scope>
    <source>
        <strain evidence="7">TBG_1078</strain>
    </source>
</reference>
<name>A0A811ZPB3_NYCPR</name>
<keyword evidence="8" id="KW-1185">Reference proteome</keyword>
<keyword evidence="2 6" id="KW-0812">Transmembrane</keyword>
<keyword evidence="3" id="KW-0732">Signal</keyword>
<dbReference type="GO" id="GO:0005737">
    <property type="term" value="C:cytoplasm"/>
    <property type="evidence" value="ECO:0007669"/>
    <property type="project" value="TreeGrafter"/>
</dbReference>
<comment type="caution">
    <text evidence="7">The sequence shown here is derived from an EMBL/GenBank/DDBJ whole genome shotgun (WGS) entry which is preliminary data.</text>
</comment>
<dbReference type="PANTHER" id="PTHR15191">
    <property type="entry name" value="PROTEIN CBG20567"/>
    <property type="match status" value="1"/>
</dbReference>
<proteinExistence type="predicted"/>
<evidence type="ECO:0000256" key="4">
    <source>
        <dbReference type="ARBA" id="ARBA00022989"/>
    </source>
</evidence>
<keyword evidence="5 6" id="KW-0472">Membrane</keyword>
<evidence type="ECO:0000256" key="6">
    <source>
        <dbReference type="SAM" id="Phobius"/>
    </source>
</evidence>
<dbReference type="GO" id="GO:0006606">
    <property type="term" value="P:protein import into nucleus"/>
    <property type="evidence" value="ECO:0007669"/>
    <property type="project" value="TreeGrafter"/>
</dbReference>
<evidence type="ECO:0000313" key="8">
    <source>
        <dbReference type="Proteomes" id="UP000645828"/>
    </source>
</evidence>
<comment type="subcellular location">
    <subcellularLocation>
        <location evidence="1">Membrane</location>
        <topology evidence="1">Single-pass type I membrane protein</topology>
    </subcellularLocation>
</comment>
<organism evidence="7 8">
    <name type="scientific">Nyctereutes procyonoides</name>
    <name type="common">Raccoon dog</name>
    <name type="synonym">Canis procyonoides</name>
    <dbReference type="NCBI Taxonomy" id="34880"/>
    <lineage>
        <taxon>Eukaryota</taxon>
        <taxon>Metazoa</taxon>
        <taxon>Chordata</taxon>
        <taxon>Craniata</taxon>
        <taxon>Vertebrata</taxon>
        <taxon>Euteleostomi</taxon>
        <taxon>Mammalia</taxon>
        <taxon>Eutheria</taxon>
        <taxon>Laurasiatheria</taxon>
        <taxon>Carnivora</taxon>
        <taxon>Caniformia</taxon>
        <taxon>Canidae</taxon>
        <taxon>Nyctereutes</taxon>
    </lineage>
</organism>
<dbReference type="AlphaFoldDB" id="A0A811ZPB3"/>
<evidence type="ECO:0000256" key="1">
    <source>
        <dbReference type="ARBA" id="ARBA00004479"/>
    </source>
</evidence>
<accession>A0A811ZPB3</accession>
<evidence type="ECO:0000256" key="2">
    <source>
        <dbReference type="ARBA" id="ARBA00022692"/>
    </source>
</evidence>
<gene>
    <name evidence="7" type="ORF">NYPRO_LOCUS23174</name>
</gene>
<sequence length="226" mass="26526">MSWAEGEGGAKPPRPVVLIKCNSQNKRISVTINIISVCWNYRVCLIVFRNQMQFTAFWPISQKEGDPTGLQLAEGTMCWLRAWSQILLPIFLSLFLIQLLINFSEDQFSQISRQRSKQRSQSLDDACAAKKNCQLCTEDNKCFWCSEERACKKMCFPYFGCQFSSVFWLNCKVDMFGFLMLLLVIILIAVLIWYCCIYHYYLQEYVHFLLSFPRDFNHPYSLFEND</sequence>
<feature type="transmembrane region" description="Helical" evidence="6">
    <location>
        <begin position="178"/>
        <end position="201"/>
    </location>
</feature>
<feature type="transmembrane region" description="Helical" evidence="6">
    <location>
        <begin position="82"/>
        <end position="103"/>
    </location>
</feature>
<dbReference type="EMBL" id="CAJHUB010000770">
    <property type="protein sequence ID" value="CAD7690380.1"/>
    <property type="molecule type" value="Genomic_DNA"/>
</dbReference>
<dbReference type="Proteomes" id="UP000645828">
    <property type="component" value="Unassembled WGS sequence"/>
</dbReference>
<dbReference type="GO" id="GO:0016020">
    <property type="term" value="C:membrane"/>
    <property type="evidence" value="ECO:0007669"/>
    <property type="project" value="UniProtKB-SubCell"/>
</dbReference>
<evidence type="ECO:0000256" key="5">
    <source>
        <dbReference type="ARBA" id="ARBA00023136"/>
    </source>
</evidence>
<protein>
    <submittedName>
        <fullName evidence="7">(raccoon dog) hypothetical protein</fullName>
    </submittedName>
</protein>
<dbReference type="PANTHER" id="PTHR15191:SF14">
    <property type="entry name" value="PITUITARY TUMOR-TRANSFORMING GENE 1 PROTEIN-INTERACTING PROTEIN"/>
    <property type="match status" value="1"/>
</dbReference>
<dbReference type="GO" id="GO:0005634">
    <property type="term" value="C:nucleus"/>
    <property type="evidence" value="ECO:0007669"/>
    <property type="project" value="TreeGrafter"/>
</dbReference>